<dbReference type="AlphaFoldDB" id="X0R6E9"/>
<evidence type="ECO:0000256" key="5">
    <source>
        <dbReference type="RuleBase" id="RU003707"/>
    </source>
</evidence>
<comment type="similarity">
    <text evidence="5">Belongs to the enoyl-CoA hydratase/isomerase family.</text>
</comment>
<sequence>MSQAENSMPGRPCRQRGATVFNDRIHLTRHGGVLTLTLNRPHVKNALDADGWTGLGDALETVATDPDARVLVITGAAGDFCSGTDLAGQKDEHPTVRLRRLNRAASALHELPIPVIARVEGVAVGAGWNIALSCDFVVASETARFGQIFARRGLSLDFGGSWLLPRLVGLHTAKRLALLAEIIDADEAARLGLVTWVRPPEELDEFVTDLAQRLCAGPPVALAQCKSLLNANSAGTFRSALEAEGRAQVINLATADASAAREAFLTRTEPVFTGRWIPQ</sequence>
<dbReference type="EMBL" id="BAWF01000031">
    <property type="protein sequence ID" value="GAF46505.1"/>
    <property type="molecule type" value="Genomic_DNA"/>
</dbReference>
<organism evidence="6 7">
    <name type="scientific">Rhodococcus wratislaviensis NBRC 100605</name>
    <dbReference type="NCBI Taxonomy" id="1219028"/>
    <lineage>
        <taxon>Bacteria</taxon>
        <taxon>Bacillati</taxon>
        <taxon>Actinomycetota</taxon>
        <taxon>Actinomycetes</taxon>
        <taxon>Mycobacteriales</taxon>
        <taxon>Nocardiaceae</taxon>
        <taxon>Rhodococcus</taxon>
    </lineage>
</organism>
<dbReference type="RefSeq" id="WP_255221540.1">
    <property type="nucleotide sequence ID" value="NZ_BAWF01000031.1"/>
</dbReference>
<evidence type="ECO:0000256" key="1">
    <source>
        <dbReference type="ARBA" id="ARBA00002994"/>
    </source>
</evidence>
<proteinExistence type="inferred from homology"/>
<evidence type="ECO:0000256" key="4">
    <source>
        <dbReference type="ARBA" id="ARBA00023717"/>
    </source>
</evidence>
<dbReference type="Pfam" id="PF00378">
    <property type="entry name" value="ECH_1"/>
    <property type="match status" value="1"/>
</dbReference>
<dbReference type="PANTHER" id="PTHR43459">
    <property type="entry name" value="ENOYL-COA HYDRATASE"/>
    <property type="match status" value="1"/>
</dbReference>
<evidence type="ECO:0000256" key="2">
    <source>
        <dbReference type="ARBA" id="ARBA00022832"/>
    </source>
</evidence>
<name>X0R6E9_RHOWR</name>
<gene>
    <name evidence="6" type="ORF">RW1_031_00890</name>
</gene>
<evidence type="ECO:0000256" key="3">
    <source>
        <dbReference type="ARBA" id="ARBA00023709"/>
    </source>
</evidence>
<dbReference type="GO" id="GO:0006631">
    <property type="term" value="P:fatty acid metabolic process"/>
    <property type="evidence" value="ECO:0007669"/>
    <property type="project" value="UniProtKB-KW"/>
</dbReference>
<comment type="catalytic activity">
    <reaction evidence="4">
        <text>a 4-saturated-(3S)-3-hydroxyacyl-CoA = a (3E)-enoyl-CoA + H2O</text>
        <dbReference type="Rhea" id="RHEA:20724"/>
        <dbReference type="ChEBI" id="CHEBI:15377"/>
        <dbReference type="ChEBI" id="CHEBI:58521"/>
        <dbReference type="ChEBI" id="CHEBI:137480"/>
        <dbReference type="EC" id="4.2.1.17"/>
    </reaction>
</comment>
<dbReference type="Gene3D" id="3.90.226.10">
    <property type="entry name" value="2-enoyl-CoA Hydratase, Chain A, domain 1"/>
    <property type="match status" value="1"/>
</dbReference>
<dbReference type="CDD" id="cd06558">
    <property type="entry name" value="crotonase-like"/>
    <property type="match status" value="1"/>
</dbReference>
<dbReference type="InterPro" id="IPR018376">
    <property type="entry name" value="Enoyl-CoA_hyd/isom_CS"/>
</dbReference>
<evidence type="ECO:0000313" key="6">
    <source>
        <dbReference type="EMBL" id="GAF46505.1"/>
    </source>
</evidence>
<comment type="caution">
    <text evidence="6">The sequence shown here is derived from an EMBL/GenBank/DDBJ whole genome shotgun (WGS) entry which is preliminary data.</text>
</comment>
<comment type="catalytic activity">
    <reaction evidence="3">
        <text>a (3S)-3-hydroxyacyl-CoA = a (2E)-enoyl-CoA + H2O</text>
        <dbReference type="Rhea" id="RHEA:16105"/>
        <dbReference type="ChEBI" id="CHEBI:15377"/>
        <dbReference type="ChEBI" id="CHEBI:57318"/>
        <dbReference type="ChEBI" id="CHEBI:58856"/>
        <dbReference type="EC" id="4.2.1.17"/>
    </reaction>
</comment>
<dbReference type="SUPFAM" id="SSF52096">
    <property type="entry name" value="ClpP/crotonase"/>
    <property type="match status" value="1"/>
</dbReference>
<keyword evidence="7" id="KW-1185">Reference proteome</keyword>
<keyword evidence="2" id="KW-0276">Fatty acid metabolism</keyword>
<dbReference type="GO" id="GO:0004300">
    <property type="term" value="F:enoyl-CoA hydratase activity"/>
    <property type="evidence" value="ECO:0007669"/>
    <property type="project" value="UniProtKB-EC"/>
</dbReference>
<keyword evidence="2" id="KW-0443">Lipid metabolism</keyword>
<protein>
    <submittedName>
        <fullName evidence="6">Putative enoyl-CoA hydratase</fullName>
    </submittedName>
</protein>
<reference evidence="6 7" key="1">
    <citation type="submission" date="2014-02" db="EMBL/GenBank/DDBJ databases">
        <title>Whole genome shotgun sequence of Rhodococcus wratislaviensis NBRC 100605.</title>
        <authorList>
            <person name="Hosoyama A."/>
            <person name="Tsuchikane K."/>
            <person name="Yoshida I."/>
            <person name="Ohji S."/>
            <person name="Ichikawa N."/>
            <person name="Yamazoe A."/>
            <person name="Fujita N."/>
        </authorList>
    </citation>
    <scope>NUCLEOTIDE SEQUENCE [LARGE SCALE GENOMIC DNA]</scope>
    <source>
        <strain evidence="6 7">NBRC 100605</strain>
    </source>
</reference>
<comment type="function">
    <text evidence="1">Could possibly oxidize fatty acids using specific components.</text>
</comment>
<dbReference type="PROSITE" id="PS00166">
    <property type="entry name" value="ENOYL_COA_HYDRATASE"/>
    <property type="match status" value="1"/>
</dbReference>
<accession>X0R6E9</accession>
<dbReference type="PANTHER" id="PTHR43459:SF1">
    <property type="entry name" value="EG:BACN32G11.4 PROTEIN"/>
    <property type="match status" value="1"/>
</dbReference>
<dbReference type="Proteomes" id="UP000019491">
    <property type="component" value="Unassembled WGS sequence"/>
</dbReference>
<evidence type="ECO:0000313" key="7">
    <source>
        <dbReference type="Proteomes" id="UP000019491"/>
    </source>
</evidence>
<dbReference type="InterPro" id="IPR001753">
    <property type="entry name" value="Enoyl-CoA_hydra/iso"/>
</dbReference>
<dbReference type="InterPro" id="IPR029045">
    <property type="entry name" value="ClpP/crotonase-like_dom_sf"/>
</dbReference>